<dbReference type="EC" id="1.2.1.95" evidence="5"/>
<dbReference type="InterPro" id="IPR036736">
    <property type="entry name" value="ACP-like_sf"/>
</dbReference>
<dbReference type="SUPFAM" id="SSF47336">
    <property type="entry name" value="ACP-like"/>
    <property type="match status" value="1"/>
</dbReference>
<protein>
    <recommendedName>
        <fullName evidence="14">Alpha-aminoadipate reductase</fullName>
        <ecNumber evidence="6">1.2.1.31</ecNumber>
        <ecNumber evidence="5">1.2.1.95</ecNumber>
    </recommendedName>
    <alternativeName>
        <fullName evidence="13">L-aminoadipate-semialdehyde dehydrogenase</fullName>
    </alternativeName>
</protein>
<comment type="function">
    <text evidence="2">Catalyzes the activation of alpha-aminoadipate by ATP-dependent adenylation and the reduction of activated alpha-aminoadipate by NADPH. The activated alpha-aminoadipate is bound to the phosphopantheinyl group of the enzyme itself before it is reduced to (S)-2-amino-6-oxohexanoate.</text>
</comment>
<dbReference type="InterPro" id="IPR001242">
    <property type="entry name" value="Condensation_dom"/>
</dbReference>
<evidence type="ECO:0000256" key="7">
    <source>
        <dbReference type="ARBA" id="ARBA00022450"/>
    </source>
</evidence>
<evidence type="ECO:0000259" key="18">
    <source>
        <dbReference type="PROSITE" id="PS50075"/>
    </source>
</evidence>
<dbReference type="Pfam" id="PF00501">
    <property type="entry name" value="AMP-binding"/>
    <property type="match status" value="1"/>
</dbReference>
<dbReference type="PIRSF" id="PIRSF001617">
    <property type="entry name" value="Alpha-AR"/>
    <property type="match status" value="1"/>
</dbReference>
<sequence>MVGGTALQERLETWAQRLNNLTVSPLTRDYPDTQTTDNKRVIEAFESLRLPKETQLHLQKVSGSSSGFTVFLTAFVVLVARLTGDEDIAVATSSEEDGRPFVIRIPIDASETFVQLYAKVDKAFKEGASQIVPLGSLRSYIQEKSKSERTPVLFRFAAYDAPAASQDYPANTFDTTDLVVNVAPGNLSDGAVELGAYYNQRLFSSARIAFILKQLASIASNAAANSEEAIGRIDLMTEDQRALLPDPTSNLNWSNFRGAIHDIFTANAEKHPSKLCVVETESSTSPHREFTYRQINEASNILGHHLVQSGIQRGEVVMVYAYRGVDLVVAVMGILKAGATFSVIDPAYPPERQNIYLDVARPRALVNIAKATRDSGELSDIVRTFINENLELRTEIPALALLDDGTLTGGSVNGKDVFANEVALKSQPTGVVVGPDSIPTLSFTSGSEGRPKGVRGRHFSLAYYFPWMSETFKLTPDEKFTMLSGIAHDPIQRDIFTPLFLGAQLLVPAREDIQNEKLAEWMQKFGATVTHLTPAMGQILVGGASAQFPALHHAFFVGDILIKRDCRSLQGLAPNVAVVNMYGTTETQRAVSYFEIPSYSSHEGYLDTSKDVIPAGRGMLDVQMLVVNRYDPTRLCAIGEVGEIYVRAGGLAEGYLGSPELSAKKFLTNWFVKPEVWAEKDQAEAKDEPWRQFYVGPRDRLYRSGDLGRYTPSGDVECSGRADDQVKIRGFRIELGEIDTHLSRHPLVRENVTLVRRDKDEEPTLVSYFVPDMAKWASWLESKGLTDDDTAEGMVGLLRRFRPLRDDAREHLRSKLPTYAVPTVIIPLKRMPLNPNGKIDKPALPFPDTAELSAAAPAVWAKLIRNVTPQMIGPDDSFFDLGGHSILAQQMFFELRRKWRGIDISMNAIFRSPTLKGFAGEIDRLLALESFATSDDKTLAGAVQASQPDDEYSKDAVKLVSELPESFLQRTDAMLSTEPIVFLTGATGFLGAHILRDLLTRKAPSTKVVALVRAKTEEQALERIRGTCRAYGFWDEAWTAKLQALCGDLGSPQFGLTQAVWDDLTNTVDAVIHNGALVHWVYPYSTLRPANVMGTIDALKLCSGKAKQFAFVSSTSALDKDHFVQESERIIAAGGNGISEEDDMEGSRVGLGTGYGQSKWAGEYLVKEASRRGLKTTIIRSGYVLGDSNTGVTNNDDFLIRFCLGCIQINCRPNINNTVNMVPVDHVSRIVIACAFNPPPCWRCPLDYIPWSNALEQYVNGGEHDDKKSQHALLPLYHFVTADLPSNTKAPELDDVNAAAALRADAAWSGVDASAGAGVTEELVGLYASYLVQTGFLPSPTIAGARPLPALEISEEQKKTLLSVGGRGGTA</sequence>
<dbReference type="Proteomes" id="UP001147695">
    <property type="component" value="Unassembled WGS sequence"/>
</dbReference>
<evidence type="ECO:0000256" key="2">
    <source>
        <dbReference type="ARBA" id="ARBA00003499"/>
    </source>
</evidence>
<accession>A0A9W9R4S6</accession>
<keyword evidence="11" id="KW-0560">Oxidoreductase</keyword>
<evidence type="ECO:0000256" key="12">
    <source>
        <dbReference type="ARBA" id="ARBA00023154"/>
    </source>
</evidence>
<comment type="catalytic activity">
    <reaction evidence="17">
        <text>(S)-2-amino-6-oxohexanoate + NADP(+) + H2O = L-2-aminoadipate + NADPH + 2 H(+)</text>
        <dbReference type="Rhea" id="RHEA:12304"/>
        <dbReference type="ChEBI" id="CHEBI:15377"/>
        <dbReference type="ChEBI" id="CHEBI:15378"/>
        <dbReference type="ChEBI" id="CHEBI:57783"/>
        <dbReference type="ChEBI" id="CHEBI:58321"/>
        <dbReference type="ChEBI" id="CHEBI:58349"/>
        <dbReference type="ChEBI" id="CHEBI:58672"/>
        <dbReference type="EC" id="1.2.1.31"/>
    </reaction>
</comment>
<dbReference type="InterPro" id="IPR010080">
    <property type="entry name" value="Thioester_reductase-like_dom"/>
</dbReference>
<dbReference type="InterPro" id="IPR020806">
    <property type="entry name" value="PKS_PP-bd"/>
</dbReference>
<feature type="domain" description="Carrier" evidence="18">
    <location>
        <begin position="847"/>
        <end position="926"/>
    </location>
</feature>
<dbReference type="NCBIfam" id="TIGR03443">
    <property type="entry name" value="alpha_am_amid"/>
    <property type="match status" value="1"/>
</dbReference>
<dbReference type="NCBIfam" id="TIGR01733">
    <property type="entry name" value="AA-adenyl-dom"/>
    <property type="match status" value="1"/>
</dbReference>
<dbReference type="NCBIfam" id="TIGR01746">
    <property type="entry name" value="Thioester-redct"/>
    <property type="match status" value="1"/>
</dbReference>
<dbReference type="InterPro" id="IPR036291">
    <property type="entry name" value="NAD(P)-bd_dom_sf"/>
</dbReference>
<evidence type="ECO:0000256" key="9">
    <source>
        <dbReference type="ARBA" id="ARBA00022605"/>
    </source>
</evidence>
<dbReference type="GO" id="GO:0009085">
    <property type="term" value="P:lysine biosynthetic process"/>
    <property type="evidence" value="ECO:0007669"/>
    <property type="project" value="UniProtKB-KW"/>
</dbReference>
<dbReference type="PROSITE" id="PS50075">
    <property type="entry name" value="CARRIER"/>
    <property type="match status" value="1"/>
</dbReference>
<evidence type="ECO:0000256" key="14">
    <source>
        <dbReference type="ARBA" id="ARBA00032195"/>
    </source>
</evidence>
<dbReference type="InterPro" id="IPR000873">
    <property type="entry name" value="AMP-dep_synth/lig_dom"/>
</dbReference>
<evidence type="ECO:0000256" key="6">
    <source>
        <dbReference type="ARBA" id="ARBA00013073"/>
    </source>
</evidence>
<dbReference type="Gene3D" id="3.40.50.720">
    <property type="entry name" value="NAD(P)-binding Rossmann-like Domain"/>
    <property type="match status" value="1"/>
</dbReference>
<dbReference type="InterPro" id="IPR042099">
    <property type="entry name" value="ANL_N_sf"/>
</dbReference>
<organism evidence="19 20">
    <name type="scientific">Penicillium brevicompactum</name>
    <dbReference type="NCBI Taxonomy" id="5074"/>
    <lineage>
        <taxon>Eukaryota</taxon>
        <taxon>Fungi</taxon>
        <taxon>Dikarya</taxon>
        <taxon>Ascomycota</taxon>
        <taxon>Pezizomycotina</taxon>
        <taxon>Eurotiomycetes</taxon>
        <taxon>Eurotiomycetidae</taxon>
        <taxon>Eurotiales</taxon>
        <taxon>Aspergillaceae</taxon>
        <taxon>Penicillium</taxon>
    </lineage>
</organism>
<evidence type="ECO:0000256" key="5">
    <source>
        <dbReference type="ARBA" id="ARBA00012913"/>
    </source>
</evidence>
<dbReference type="Gene3D" id="3.30.300.30">
    <property type="match status" value="1"/>
</dbReference>
<reference evidence="19" key="2">
    <citation type="journal article" date="2023" name="IMA Fungus">
        <title>Comparative genomic study of the Penicillium genus elucidates a diverse pangenome and 15 lateral gene transfer events.</title>
        <authorList>
            <person name="Petersen C."/>
            <person name="Sorensen T."/>
            <person name="Nielsen M.R."/>
            <person name="Sondergaard T.E."/>
            <person name="Sorensen J.L."/>
            <person name="Fitzpatrick D.A."/>
            <person name="Frisvad J.C."/>
            <person name="Nielsen K.L."/>
        </authorList>
    </citation>
    <scope>NUCLEOTIDE SEQUENCE</scope>
    <source>
        <strain evidence="19">IBT 35673</strain>
    </source>
</reference>
<dbReference type="Pfam" id="PF00550">
    <property type="entry name" value="PP-binding"/>
    <property type="match status" value="1"/>
</dbReference>
<keyword evidence="9" id="KW-0028">Amino-acid biosynthesis</keyword>
<evidence type="ECO:0000256" key="8">
    <source>
        <dbReference type="ARBA" id="ARBA00022553"/>
    </source>
</evidence>
<comment type="cofactor">
    <cofactor evidence="1">
        <name>pantetheine 4'-phosphate</name>
        <dbReference type="ChEBI" id="CHEBI:47942"/>
    </cofactor>
</comment>
<keyword evidence="7" id="KW-0596">Phosphopantetheine</keyword>
<comment type="catalytic activity">
    <reaction evidence="15">
        <text>(S)-2-amino-6-oxohexanoate + AMP + diphosphate + NADP(+) = L-2-aminoadipate + ATP + NADPH + H(+)</text>
        <dbReference type="Rhea" id="RHEA:46936"/>
        <dbReference type="ChEBI" id="CHEBI:15378"/>
        <dbReference type="ChEBI" id="CHEBI:30616"/>
        <dbReference type="ChEBI" id="CHEBI:33019"/>
        <dbReference type="ChEBI" id="CHEBI:57783"/>
        <dbReference type="ChEBI" id="CHEBI:58321"/>
        <dbReference type="ChEBI" id="CHEBI:58349"/>
        <dbReference type="ChEBI" id="CHEBI:58672"/>
        <dbReference type="ChEBI" id="CHEBI:456215"/>
        <dbReference type="EC" id="1.2.1.95"/>
    </reaction>
</comment>
<dbReference type="SMART" id="SM00823">
    <property type="entry name" value="PKS_PP"/>
    <property type="match status" value="1"/>
</dbReference>
<evidence type="ECO:0000256" key="11">
    <source>
        <dbReference type="ARBA" id="ARBA00023002"/>
    </source>
</evidence>
<dbReference type="InterPro" id="IPR045851">
    <property type="entry name" value="AMP-bd_C_sf"/>
</dbReference>
<dbReference type="EC" id="1.2.1.31" evidence="6"/>
<comment type="caution">
    <text evidence="19">The sequence shown here is derived from an EMBL/GenBank/DDBJ whole genome shotgun (WGS) entry which is preliminary data.</text>
</comment>
<dbReference type="InterPro" id="IPR013120">
    <property type="entry name" value="FAR_NAD-bd"/>
</dbReference>
<dbReference type="InterPro" id="IPR010071">
    <property type="entry name" value="AA_adenyl_dom"/>
</dbReference>
<keyword evidence="12" id="KW-0457">Lysine biosynthesis</keyword>
<keyword evidence="10" id="KW-0521">NADP</keyword>
<dbReference type="Gene3D" id="1.10.1200.10">
    <property type="entry name" value="ACP-like"/>
    <property type="match status" value="1"/>
</dbReference>
<dbReference type="CDD" id="cd05235">
    <property type="entry name" value="SDR_e1"/>
    <property type="match status" value="1"/>
</dbReference>
<dbReference type="GO" id="GO:0004043">
    <property type="term" value="F:L-aminoadipate-semialdehyde dehydrogenase [NAD(P)+] activity"/>
    <property type="evidence" value="ECO:0007669"/>
    <property type="project" value="UniProtKB-EC"/>
</dbReference>
<dbReference type="PANTHER" id="PTHR44845:SF1">
    <property type="entry name" value="L-2-AMINOADIPATE REDUCTASE"/>
    <property type="match status" value="1"/>
</dbReference>
<dbReference type="SUPFAM" id="SSF52777">
    <property type="entry name" value="CoA-dependent acyltransferases"/>
    <property type="match status" value="1"/>
</dbReference>
<keyword evidence="8" id="KW-0597">Phosphoprotein</keyword>
<dbReference type="PROSITE" id="PS00455">
    <property type="entry name" value="AMP_BINDING"/>
    <property type="match status" value="1"/>
</dbReference>
<dbReference type="InterPro" id="IPR014397">
    <property type="entry name" value="Lys2"/>
</dbReference>
<evidence type="ECO:0000313" key="19">
    <source>
        <dbReference type="EMBL" id="KAJ5352204.1"/>
    </source>
</evidence>
<dbReference type="SUPFAM" id="SSF56801">
    <property type="entry name" value="Acetyl-CoA synthetase-like"/>
    <property type="match status" value="1"/>
</dbReference>
<evidence type="ECO:0000256" key="4">
    <source>
        <dbReference type="ARBA" id="ARBA00006432"/>
    </source>
</evidence>
<comment type="catalytic activity">
    <reaction evidence="16">
        <text>(S)-2-amino-6-oxohexanoate + NAD(+) + H2O = L-2-aminoadipate + NADH + 2 H(+)</text>
        <dbReference type="Rhea" id="RHEA:12308"/>
        <dbReference type="ChEBI" id="CHEBI:15377"/>
        <dbReference type="ChEBI" id="CHEBI:15378"/>
        <dbReference type="ChEBI" id="CHEBI:57540"/>
        <dbReference type="ChEBI" id="CHEBI:57945"/>
        <dbReference type="ChEBI" id="CHEBI:58321"/>
        <dbReference type="ChEBI" id="CHEBI:58672"/>
        <dbReference type="EC" id="1.2.1.31"/>
    </reaction>
</comment>
<dbReference type="Pfam" id="PF00668">
    <property type="entry name" value="Condensation"/>
    <property type="match status" value="1"/>
</dbReference>
<dbReference type="EMBL" id="JAPZBQ010000001">
    <property type="protein sequence ID" value="KAJ5352204.1"/>
    <property type="molecule type" value="Genomic_DNA"/>
</dbReference>
<evidence type="ECO:0000256" key="13">
    <source>
        <dbReference type="ARBA" id="ARBA00031335"/>
    </source>
</evidence>
<dbReference type="Gene3D" id="3.30.559.30">
    <property type="entry name" value="Nonribosomal peptide synthetase, condensation domain"/>
    <property type="match status" value="1"/>
</dbReference>
<dbReference type="Gene3D" id="3.40.50.12780">
    <property type="entry name" value="N-terminal domain of ligase-like"/>
    <property type="match status" value="1"/>
</dbReference>
<dbReference type="SUPFAM" id="SSF51735">
    <property type="entry name" value="NAD(P)-binding Rossmann-fold domains"/>
    <property type="match status" value="1"/>
</dbReference>
<dbReference type="PANTHER" id="PTHR44845">
    <property type="entry name" value="CARRIER DOMAIN-CONTAINING PROTEIN"/>
    <property type="match status" value="1"/>
</dbReference>
<name>A0A9W9R4S6_PENBR</name>
<evidence type="ECO:0000256" key="15">
    <source>
        <dbReference type="ARBA" id="ARBA00048260"/>
    </source>
</evidence>
<evidence type="ECO:0000256" key="16">
    <source>
        <dbReference type="ARBA" id="ARBA00048414"/>
    </source>
</evidence>
<comment type="pathway">
    <text evidence="3">Amino-acid biosynthesis; L-lysine biosynthesis via AAA pathway; L-lysine from L-alpha-aminoadipate (fungal route): step 1/3.</text>
</comment>
<proteinExistence type="inferred from homology"/>
<comment type="similarity">
    <text evidence="4">Belongs to the ATP-dependent AMP-binding enzyme family.</text>
</comment>
<dbReference type="GO" id="GO:0031177">
    <property type="term" value="F:phosphopantetheine binding"/>
    <property type="evidence" value="ECO:0007669"/>
    <property type="project" value="InterPro"/>
</dbReference>
<evidence type="ECO:0000256" key="17">
    <source>
        <dbReference type="ARBA" id="ARBA00049537"/>
    </source>
</evidence>
<evidence type="ECO:0000256" key="10">
    <source>
        <dbReference type="ARBA" id="ARBA00022857"/>
    </source>
</evidence>
<dbReference type="GO" id="GO:0044550">
    <property type="term" value="P:secondary metabolite biosynthetic process"/>
    <property type="evidence" value="ECO:0007669"/>
    <property type="project" value="UniProtKB-ARBA"/>
</dbReference>
<evidence type="ECO:0000256" key="3">
    <source>
        <dbReference type="ARBA" id="ARBA00004827"/>
    </source>
</evidence>
<dbReference type="Pfam" id="PF07993">
    <property type="entry name" value="NAD_binding_4"/>
    <property type="match status" value="1"/>
</dbReference>
<gene>
    <name evidence="19" type="ORF">N7452_001178</name>
</gene>
<dbReference type="InterPro" id="IPR009081">
    <property type="entry name" value="PP-bd_ACP"/>
</dbReference>
<dbReference type="InterPro" id="IPR020845">
    <property type="entry name" value="AMP-binding_CS"/>
</dbReference>
<evidence type="ECO:0000256" key="1">
    <source>
        <dbReference type="ARBA" id="ARBA00001957"/>
    </source>
</evidence>
<evidence type="ECO:0000313" key="20">
    <source>
        <dbReference type="Proteomes" id="UP001147695"/>
    </source>
</evidence>
<reference evidence="19" key="1">
    <citation type="submission" date="2022-12" db="EMBL/GenBank/DDBJ databases">
        <authorList>
            <person name="Petersen C."/>
        </authorList>
    </citation>
    <scope>NUCLEOTIDE SEQUENCE</scope>
    <source>
        <strain evidence="19">IBT 35673</strain>
    </source>
</reference>